<dbReference type="AlphaFoldDB" id="A0A7V8GPU3"/>
<protein>
    <submittedName>
        <fullName evidence="13">TonB-dependent receptor</fullName>
    </submittedName>
</protein>
<dbReference type="SUPFAM" id="SSF56935">
    <property type="entry name" value="Porins"/>
    <property type="match status" value="1"/>
</dbReference>
<reference evidence="13 14" key="1">
    <citation type="submission" date="2017-10" db="EMBL/GenBank/DDBJ databases">
        <title>Whole genome sequencing of Pseudoxanthomonas broegbernensis DSM 12573(T).</title>
        <authorList>
            <person name="Kumar S."/>
            <person name="Bansal K."/>
            <person name="Kaur A."/>
            <person name="Patil P."/>
            <person name="Sharma S."/>
            <person name="Patil P.B."/>
        </authorList>
    </citation>
    <scope>NUCLEOTIDE SEQUENCE [LARGE SCALE GENOMIC DNA]</scope>
    <source>
        <strain evidence="13 14">DSM 12573</strain>
    </source>
</reference>
<keyword evidence="3 8" id="KW-1134">Transmembrane beta strand</keyword>
<evidence type="ECO:0000256" key="9">
    <source>
        <dbReference type="RuleBase" id="RU003357"/>
    </source>
</evidence>
<dbReference type="PROSITE" id="PS52016">
    <property type="entry name" value="TONB_DEPENDENT_REC_3"/>
    <property type="match status" value="1"/>
</dbReference>
<evidence type="ECO:0000259" key="11">
    <source>
        <dbReference type="Pfam" id="PF00593"/>
    </source>
</evidence>
<dbReference type="InterPro" id="IPR000531">
    <property type="entry name" value="Beta-barrel_TonB"/>
</dbReference>
<dbReference type="InterPro" id="IPR012910">
    <property type="entry name" value="Plug_dom"/>
</dbReference>
<feature type="domain" description="TonB-dependent receptor plug" evidence="12">
    <location>
        <begin position="24"/>
        <end position="101"/>
    </location>
</feature>
<dbReference type="GO" id="GO:0009279">
    <property type="term" value="C:cell outer membrane"/>
    <property type="evidence" value="ECO:0007669"/>
    <property type="project" value="UniProtKB-SubCell"/>
</dbReference>
<gene>
    <name evidence="13" type="ORF">B1992_02575</name>
</gene>
<dbReference type="Pfam" id="PF07715">
    <property type="entry name" value="Plug"/>
    <property type="match status" value="1"/>
</dbReference>
<name>A0A7V8GPU3_9GAMM</name>
<evidence type="ECO:0000256" key="3">
    <source>
        <dbReference type="ARBA" id="ARBA00022452"/>
    </source>
</evidence>
<dbReference type="InterPro" id="IPR039426">
    <property type="entry name" value="TonB-dep_rcpt-like"/>
</dbReference>
<dbReference type="PANTHER" id="PTHR47234:SF3">
    <property type="entry name" value="SECRETIN_TONB SHORT N-TERMINAL DOMAIN-CONTAINING PROTEIN"/>
    <property type="match status" value="1"/>
</dbReference>
<evidence type="ECO:0000256" key="5">
    <source>
        <dbReference type="ARBA" id="ARBA00023077"/>
    </source>
</evidence>
<feature type="domain" description="TonB-dependent receptor-like beta-barrel" evidence="11">
    <location>
        <begin position="228"/>
        <end position="674"/>
    </location>
</feature>
<dbReference type="PANTHER" id="PTHR47234">
    <property type="match status" value="1"/>
</dbReference>
<dbReference type="Proteomes" id="UP000462066">
    <property type="component" value="Unassembled WGS sequence"/>
</dbReference>
<keyword evidence="14" id="KW-1185">Reference proteome</keyword>
<sequence>MRAAGQNNLGEVARSLPQSFAGGQNPGVVDPEQNNGGGSSFNLRGLGSDATLTLLNGRRLAYNGANQAVDVSSIPLAAVDRVEVVADGASALYGSDAVGGVANIILLRDFDGLHTTARLGTATDGGFTQQQYSGVAGTTWNSGGVLLALDFSRNTAVDAADRDFTSALDGDQTLYPRNVQRTALASAHHQVSPLIGVSIDAILNDRDTRTASAFSVASPPTFFGAIAEAETRSFVVSPQLDISLSDAWDLNVSGTYAGDKRQGNDRAFNNGGLRDTALAMYDNTTKVLEVSATGSLGRLNGNLIRVALGGGYRSAHLDQSLDVVTATTTTSLSEFSNSRDSYYGFGELEIPVILPANDSIVSRLTITGALRYEDYGRGDDLATPKVGVIVGISDAIEIKGSWGRSFKAPTLYEQFRIPSAYVYPANFFGVTTPGATVIMLGGGNSDLTTENATTWSVSADARPALLNGGKIGASYYNIRYKDRVVSPVTSLVTVFTTPGLQQIVTYNPTTQEIADAASIAPLGLQLGIPLSYDPAAVFAIVDSRYLNAARQDIEGVDVFVDHLIETERVGQFTLSLIGTYLESTQTFLPGAEPIDRAGTVFNPPHWRIRGGVTWSQDGAAANATVNYMSSLRDSRFQPEDLLDPLTTVDLTARYAFPNEGGILGGLELAVSALNVFNTRPRVMRTTSATAVPYDLANHSALGRVVNFTLGKSW</sequence>
<dbReference type="Gene3D" id="2.40.170.20">
    <property type="entry name" value="TonB-dependent receptor, beta-barrel domain"/>
    <property type="match status" value="1"/>
</dbReference>
<keyword evidence="7 8" id="KW-0998">Cell outer membrane</keyword>
<evidence type="ECO:0000313" key="14">
    <source>
        <dbReference type="Proteomes" id="UP000462066"/>
    </source>
</evidence>
<evidence type="ECO:0000256" key="10">
    <source>
        <dbReference type="SAM" id="MobiDB-lite"/>
    </source>
</evidence>
<accession>A0A7V8GPU3</accession>
<organism evidence="13 14">
    <name type="scientific">Pseudoxanthomonas broegbernensis</name>
    <dbReference type="NCBI Taxonomy" id="83619"/>
    <lineage>
        <taxon>Bacteria</taxon>
        <taxon>Pseudomonadati</taxon>
        <taxon>Pseudomonadota</taxon>
        <taxon>Gammaproteobacteria</taxon>
        <taxon>Lysobacterales</taxon>
        <taxon>Lysobacteraceae</taxon>
        <taxon>Pseudoxanthomonas</taxon>
    </lineage>
</organism>
<keyword evidence="13" id="KW-0675">Receptor</keyword>
<feature type="region of interest" description="Disordered" evidence="10">
    <location>
        <begin position="16"/>
        <end position="42"/>
    </location>
</feature>
<dbReference type="InterPro" id="IPR036942">
    <property type="entry name" value="Beta-barrel_TonB_sf"/>
</dbReference>
<evidence type="ECO:0000256" key="7">
    <source>
        <dbReference type="ARBA" id="ARBA00023237"/>
    </source>
</evidence>
<keyword evidence="4 8" id="KW-0812">Transmembrane</keyword>
<evidence type="ECO:0000259" key="12">
    <source>
        <dbReference type="Pfam" id="PF07715"/>
    </source>
</evidence>
<dbReference type="Gene3D" id="2.170.130.10">
    <property type="entry name" value="TonB-dependent receptor, plug domain"/>
    <property type="match status" value="1"/>
</dbReference>
<keyword evidence="5 9" id="KW-0798">TonB box</keyword>
<evidence type="ECO:0000256" key="6">
    <source>
        <dbReference type="ARBA" id="ARBA00023136"/>
    </source>
</evidence>
<evidence type="ECO:0000256" key="8">
    <source>
        <dbReference type="PROSITE-ProRule" id="PRU01360"/>
    </source>
</evidence>
<evidence type="ECO:0000256" key="2">
    <source>
        <dbReference type="ARBA" id="ARBA00022448"/>
    </source>
</evidence>
<keyword evidence="2 8" id="KW-0813">Transport</keyword>
<proteinExistence type="inferred from homology"/>
<comment type="caution">
    <text evidence="13">The sequence shown here is derived from an EMBL/GenBank/DDBJ whole genome shotgun (WGS) entry which is preliminary data.</text>
</comment>
<dbReference type="EMBL" id="MWIP01000002">
    <property type="protein sequence ID" value="KAF1687794.1"/>
    <property type="molecule type" value="Genomic_DNA"/>
</dbReference>
<comment type="similarity">
    <text evidence="8 9">Belongs to the TonB-dependent receptor family.</text>
</comment>
<evidence type="ECO:0000313" key="13">
    <source>
        <dbReference type="EMBL" id="KAF1687794.1"/>
    </source>
</evidence>
<evidence type="ECO:0000256" key="1">
    <source>
        <dbReference type="ARBA" id="ARBA00004571"/>
    </source>
</evidence>
<dbReference type="Pfam" id="PF00593">
    <property type="entry name" value="TonB_dep_Rec_b-barrel"/>
    <property type="match status" value="1"/>
</dbReference>
<evidence type="ECO:0000256" key="4">
    <source>
        <dbReference type="ARBA" id="ARBA00022692"/>
    </source>
</evidence>
<keyword evidence="6 8" id="KW-0472">Membrane</keyword>
<dbReference type="InterPro" id="IPR037066">
    <property type="entry name" value="Plug_dom_sf"/>
</dbReference>
<comment type="subcellular location">
    <subcellularLocation>
        <location evidence="1 8">Cell outer membrane</location>
        <topology evidence="1 8">Multi-pass membrane protein</topology>
    </subcellularLocation>
</comment>